<sequence>MSDDFLFADEVPEQEQPEQASSHVRWKVLVVDDEAEVHAVTKLALSDFSFQGKNLEFISAYSGAEAKALMQQHPDTAIMLLDVVMETDDAGLQVARYIREELMNNHVRIILRTGQPGQAPERQVIVNYDINDYKSKTELTAQKLFTVVMSSLRSYRDILAIDHSRQGLEKIINASADLFSAHSMEQFIDGVLQQLTSILGCNDDALLVTSSLVAGSPGEDTDPEHLIVFAGMGEFEKKEGEPVTKVLEQPLLEAFHAALKTRSIVYKENYLVAYCTSKFTHGSLLYISGLPGQITDSQKKLIELFSQNVQIAYENVQLQHEIEDTQREIVYRLSEAVEHRSIETGNHVKRVAFICYDLAKAYGLPEEEAEKLMFASPLHDVGKVGIPDGILNKPQRLDAREWEVMKTHATIGYDILKNSKRAIIQAGAIIARDHHEKWDGSGYPDGKKGEDIHIYGRIAAIADVYDALRHRRCYKSAWPLEKVVDLIESESGKQFDPKLVELFKTRVDKLEAILKKYPDSDEDDIR</sequence>
<dbReference type="PANTHER" id="PTHR45228">
    <property type="entry name" value="CYCLIC DI-GMP PHOSPHODIESTERASE TM_0186-RELATED"/>
    <property type="match status" value="1"/>
</dbReference>
<protein>
    <submittedName>
        <fullName evidence="5">Response regulator c-di-GMP phosphodiesterase, RpfG family, contains REC and HD-GYP domains</fullName>
    </submittedName>
</protein>
<dbReference type="OrthoDB" id="9802066at2"/>
<reference evidence="5 6" key="1">
    <citation type="submission" date="2016-10" db="EMBL/GenBank/DDBJ databases">
        <authorList>
            <person name="de Groot N.N."/>
        </authorList>
    </citation>
    <scope>NUCLEOTIDE SEQUENCE [LARGE SCALE GENOMIC DNA]</scope>
    <source>
        <strain evidence="5 6">CGMCC 1.3430</strain>
    </source>
</reference>
<dbReference type="Pfam" id="PF00072">
    <property type="entry name" value="Response_reg"/>
    <property type="match status" value="1"/>
</dbReference>
<dbReference type="STRING" id="152573.SAMN04488051_10616"/>
<dbReference type="EMBL" id="FNRM01000006">
    <property type="protein sequence ID" value="SEA75830.1"/>
    <property type="molecule type" value="Genomic_DNA"/>
</dbReference>
<proteinExistence type="predicted"/>
<dbReference type="InterPro" id="IPR003607">
    <property type="entry name" value="HD/PDEase_dom"/>
</dbReference>
<evidence type="ECO:0000313" key="6">
    <source>
        <dbReference type="Proteomes" id="UP000198773"/>
    </source>
</evidence>
<accession>A0A1H4DTW2</accession>
<keyword evidence="6" id="KW-1185">Reference proteome</keyword>
<dbReference type="Gene3D" id="3.40.50.2300">
    <property type="match status" value="1"/>
</dbReference>
<evidence type="ECO:0000256" key="2">
    <source>
        <dbReference type="PROSITE-ProRule" id="PRU00169"/>
    </source>
</evidence>
<dbReference type="InterPro" id="IPR037522">
    <property type="entry name" value="HD_GYP_dom"/>
</dbReference>
<evidence type="ECO:0000256" key="1">
    <source>
        <dbReference type="ARBA" id="ARBA00022801"/>
    </source>
</evidence>
<organism evidence="5 6">
    <name type="scientific">Alkalimonas amylolytica</name>
    <dbReference type="NCBI Taxonomy" id="152573"/>
    <lineage>
        <taxon>Bacteria</taxon>
        <taxon>Pseudomonadati</taxon>
        <taxon>Pseudomonadota</taxon>
        <taxon>Gammaproteobacteria</taxon>
        <taxon>Alkalimonas</taxon>
    </lineage>
</organism>
<evidence type="ECO:0000259" key="3">
    <source>
        <dbReference type="PROSITE" id="PS50110"/>
    </source>
</evidence>
<dbReference type="SMART" id="SM00448">
    <property type="entry name" value="REC"/>
    <property type="match status" value="1"/>
</dbReference>
<dbReference type="InterPro" id="IPR011006">
    <property type="entry name" value="CheY-like_superfamily"/>
</dbReference>
<dbReference type="PANTHER" id="PTHR45228:SF9">
    <property type="entry name" value="3'3'-CGAMP-SPECIFIC PHOSPHODIESTERASE 2"/>
    <property type="match status" value="1"/>
</dbReference>
<dbReference type="AlphaFoldDB" id="A0A1H4DTW2"/>
<dbReference type="InterPro" id="IPR001789">
    <property type="entry name" value="Sig_transdc_resp-reg_receiver"/>
</dbReference>
<dbReference type="GO" id="GO:0000160">
    <property type="term" value="P:phosphorelay signal transduction system"/>
    <property type="evidence" value="ECO:0007669"/>
    <property type="project" value="InterPro"/>
</dbReference>
<feature type="domain" description="Response regulatory" evidence="3">
    <location>
        <begin position="27"/>
        <end position="151"/>
    </location>
</feature>
<gene>
    <name evidence="5" type="ORF">SAMN04488051_10616</name>
</gene>
<dbReference type="GO" id="GO:0009214">
    <property type="term" value="P:cyclic nucleotide catabolic process"/>
    <property type="evidence" value="ECO:0007669"/>
    <property type="project" value="UniProtKB-ARBA"/>
</dbReference>
<dbReference type="FunFam" id="1.10.3210.10:FF:000018">
    <property type="entry name" value="Two-component system response regulator"/>
    <property type="match status" value="1"/>
</dbReference>
<dbReference type="RefSeq" id="WP_091343202.1">
    <property type="nucleotide sequence ID" value="NZ_FNRM01000006.1"/>
</dbReference>
<dbReference type="GO" id="GO:0004112">
    <property type="term" value="F:cyclic-nucleotide phosphodiesterase activity"/>
    <property type="evidence" value="ECO:0007669"/>
    <property type="project" value="UniProtKB-ARBA"/>
</dbReference>
<dbReference type="SUPFAM" id="SSF109604">
    <property type="entry name" value="HD-domain/PDEase-like"/>
    <property type="match status" value="1"/>
</dbReference>
<keyword evidence="2" id="KW-0597">Phosphoprotein</keyword>
<evidence type="ECO:0000259" key="4">
    <source>
        <dbReference type="PROSITE" id="PS51832"/>
    </source>
</evidence>
<name>A0A1H4DTW2_ALKAM</name>
<dbReference type="SMART" id="SM00471">
    <property type="entry name" value="HDc"/>
    <property type="match status" value="1"/>
</dbReference>
<feature type="modified residue" description="4-aspartylphosphate" evidence="2">
    <location>
        <position position="82"/>
    </location>
</feature>
<dbReference type="PROSITE" id="PS50110">
    <property type="entry name" value="RESPONSE_REGULATORY"/>
    <property type="match status" value="1"/>
</dbReference>
<dbReference type="Pfam" id="PF13487">
    <property type="entry name" value="HD_5"/>
    <property type="match status" value="1"/>
</dbReference>
<dbReference type="PROSITE" id="PS51832">
    <property type="entry name" value="HD_GYP"/>
    <property type="match status" value="1"/>
</dbReference>
<dbReference type="InterPro" id="IPR052020">
    <property type="entry name" value="Cyclic_di-GMP/3'3'-cGAMP_PDE"/>
</dbReference>
<dbReference type="CDD" id="cd00077">
    <property type="entry name" value="HDc"/>
    <property type="match status" value="1"/>
</dbReference>
<dbReference type="Proteomes" id="UP000198773">
    <property type="component" value="Unassembled WGS sequence"/>
</dbReference>
<dbReference type="Pfam" id="PF11849">
    <property type="entry name" value="DUF3369"/>
    <property type="match status" value="1"/>
</dbReference>
<dbReference type="InterPro" id="IPR021800">
    <property type="entry name" value="DUF3369"/>
</dbReference>
<dbReference type="SUPFAM" id="SSF52172">
    <property type="entry name" value="CheY-like"/>
    <property type="match status" value="1"/>
</dbReference>
<keyword evidence="1" id="KW-0378">Hydrolase</keyword>
<evidence type="ECO:0000313" key="5">
    <source>
        <dbReference type="EMBL" id="SEA75830.1"/>
    </source>
</evidence>
<dbReference type="Gene3D" id="1.10.3210.10">
    <property type="entry name" value="Hypothetical protein af1432"/>
    <property type="match status" value="1"/>
</dbReference>
<feature type="domain" description="HD-GYP" evidence="4">
    <location>
        <begin position="322"/>
        <end position="519"/>
    </location>
</feature>